<gene>
    <name evidence="7" type="ORF">B0T45_19730</name>
</gene>
<dbReference type="InterPro" id="IPR002125">
    <property type="entry name" value="CMP_dCMP_dom"/>
</dbReference>
<keyword evidence="4" id="KW-0378">Hydrolase</keyword>
<evidence type="ECO:0000313" key="7">
    <source>
        <dbReference type="EMBL" id="OQS33815.1"/>
    </source>
</evidence>
<dbReference type="InterPro" id="IPR027417">
    <property type="entry name" value="P-loop_NTPase"/>
</dbReference>
<dbReference type="InterPro" id="IPR016193">
    <property type="entry name" value="Cytidine_deaminase-like"/>
</dbReference>
<proteinExistence type="inferred from homology"/>
<dbReference type="PANTHER" id="PTHR11086">
    <property type="entry name" value="DEOXYCYTIDYLATE DEAMINASE-RELATED"/>
    <property type="match status" value="1"/>
</dbReference>
<dbReference type="Gene3D" id="3.40.140.10">
    <property type="entry name" value="Cytidine Deaminase, domain 2"/>
    <property type="match status" value="1"/>
</dbReference>
<dbReference type="Proteomes" id="UP000192721">
    <property type="component" value="Unassembled WGS sequence"/>
</dbReference>
<dbReference type="PROSITE" id="PS00903">
    <property type="entry name" value="CYT_DCMP_DEAMINASES_1"/>
    <property type="match status" value="1"/>
</dbReference>
<comment type="caution">
    <text evidence="7">The sequence shown here is derived from an EMBL/GenBank/DDBJ whole genome shotgun (WGS) entry which is preliminary data.</text>
</comment>
<evidence type="ECO:0000256" key="2">
    <source>
        <dbReference type="ARBA" id="ARBA00006576"/>
    </source>
</evidence>
<comment type="cofactor">
    <cofactor evidence="1">
        <name>Zn(2+)</name>
        <dbReference type="ChEBI" id="CHEBI:29105"/>
    </cofactor>
</comment>
<dbReference type="GO" id="GO:0008270">
    <property type="term" value="F:zinc ion binding"/>
    <property type="evidence" value="ECO:0007669"/>
    <property type="project" value="InterPro"/>
</dbReference>
<dbReference type="GO" id="GO:0005737">
    <property type="term" value="C:cytoplasm"/>
    <property type="evidence" value="ECO:0007669"/>
    <property type="project" value="TreeGrafter"/>
</dbReference>
<comment type="similarity">
    <text evidence="2">Belongs to the cytidine and deoxycytidylate deaminase family.</text>
</comment>
<evidence type="ECO:0000259" key="6">
    <source>
        <dbReference type="PROSITE" id="PS51747"/>
    </source>
</evidence>
<dbReference type="EMBL" id="MUKV01000036">
    <property type="protein sequence ID" value="OQS33815.1"/>
    <property type="molecule type" value="Genomic_DNA"/>
</dbReference>
<dbReference type="Gene3D" id="3.40.50.300">
    <property type="entry name" value="P-loop containing nucleotide triphosphate hydrolases"/>
    <property type="match status" value="1"/>
</dbReference>
<accession>A0A1W0CGE2</accession>
<dbReference type="Pfam" id="PF00383">
    <property type="entry name" value="dCMP_cyt_deam_1"/>
    <property type="match status" value="1"/>
</dbReference>
<feature type="domain" description="CMP/dCMP-type deaminase" evidence="6">
    <location>
        <begin position="226"/>
        <end position="418"/>
    </location>
</feature>
<dbReference type="InterPro" id="IPR015517">
    <property type="entry name" value="dCMP_deaminase-rel"/>
</dbReference>
<dbReference type="AlphaFoldDB" id="A0A1W0CGE2"/>
<evidence type="ECO:0000256" key="4">
    <source>
        <dbReference type="ARBA" id="ARBA00022801"/>
    </source>
</evidence>
<organism evidence="7 8">
    <name type="scientific">Chromobacterium haemolyticum</name>
    <dbReference type="NCBI Taxonomy" id="394935"/>
    <lineage>
        <taxon>Bacteria</taxon>
        <taxon>Pseudomonadati</taxon>
        <taxon>Pseudomonadota</taxon>
        <taxon>Betaproteobacteria</taxon>
        <taxon>Neisseriales</taxon>
        <taxon>Chromobacteriaceae</taxon>
        <taxon>Chromobacterium</taxon>
    </lineage>
</organism>
<dbReference type="InterPro" id="IPR016192">
    <property type="entry name" value="APOBEC/CMP_deaminase_Zn-bd"/>
</dbReference>
<dbReference type="GO" id="GO:0004132">
    <property type="term" value="F:dCMP deaminase activity"/>
    <property type="evidence" value="ECO:0007669"/>
    <property type="project" value="TreeGrafter"/>
</dbReference>
<evidence type="ECO:0000256" key="5">
    <source>
        <dbReference type="ARBA" id="ARBA00022833"/>
    </source>
</evidence>
<dbReference type="PROSITE" id="PS51747">
    <property type="entry name" value="CYT_DCMP_DEAMINASES_2"/>
    <property type="match status" value="1"/>
</dbReference>
<sequence>MSWRTVVTDIIRFRDSELVIALVGAVGTDLRKVITPLQERLRLYKYRSEEIRISKEVIKPLFTEEEPDSAFERISSYMNKGNITRSSTQNKAVLANGASAMIYKRRKNNFNNAAIGKMAFIINQLKTPEEIKRLREIYQTGFYCISIHTSKERRLASLIRKPMTPSQAEELIQRDEDESEDYGQKTRDAFHLSDFFISDDGHEDKITNSIARIVDIIFGAPFKTPTFDEFSMFMAFSSALRSGDLSRQVGAVITSKNCIISTGANDVPKANGGVYWPEIDKNGQVIDSMDGRDFMIGHDSNSKEKQEIIVDIIGKLGNGFNETQITEIRKILNKSKIRDITEYGRVVHAEMDAILACARNGTSIIGATLYCTTFPCHNCAKHIVASGIKRVVYVEPYPKSKAINFHKDSISENSADGEEKVVFEPFIGVGPRRFFDLFSMHISDGQPVQRKNPDGTAVTWPGDEAPTLRMQMQPFSYIEKETIAANEFKLTIAKLSQGGQDE</sequence>
<dbReference type="InterPro" id="IPR035105">
    <property type="entry name" value="Deoxycytidylate_deaminase_dom"/>
</dbReference>
<reference evidence="7 8" key="1">
    <citation type="submission" date="2017-02" db="EMBL/GenBank/DDBJ databases">
        <title>Chromobacterium haemolyticum H5244.</title>
        <authorList>
            <person name="Gulvik C.A."/>
        </authorList>
    </citation>
    <scope>NUCLEOTIDE SEQUENCE [LARGE SCALE GENOMIC DNA]</scope>
    <source>
        <strain evidence="7 8">H5244</strain>
    </source>
</reference>
<protein>
    <submittedName>
        <fullName evidence="7">Cytidine deaminase</fullName>
    </submittedName>
</protein>
<evidence type="ECO:0000256" key="1">
    <source>
        <dbReference type="ARBA" id="ARBA00001947"/>
    </source>
</evidence>
<dbReference type="NCBIfam" id="NF041025">
    <property type="entry name" value="antiphage_deaminase"/>
    <property type="match status" value="1"/>
</dbReference>
<dbReference type="SUPFAM" id="SSF53927">
    <property type="entry name" value="Cytidine deaminase-like"/>
    <property type="match status" value="1"/>
</dbReference>
<keyword evidence="5" id="KW-0862">Zinc</keyword>
<dbReference type="PANTHER" id="PTHR11086:SF18">
    <property type="entry name" value="DEOXYCYTIDYLATE DEAMINASE"/>
    <property type="match status" value="1"/>
</dbReference>
<dbReference type="CDD" id="cd01286">
    <property type="entry name" value="deoxycytidylate_deaminase"/>
    <property type="match status" value="1"/>
</dbReference>
<keyword evidence="3" id="KW-0479">Metal-binding</keyword>
<name>A0A1W0CGE2_9NEIS</name>
<evidence type="ECO:0000313" key="8">
    <source>
        <dbReference type="Proteomes" id="UP000192721"/>
    </source>
</evidence>
<evidence type="ECO:0000256" key="3">
    <source>
        <dbReference type="ARBA" id="ARBA00022723"/>
    </source>
</evidence>